<keyword evidence="7" id="KW-1185">Reference proteome</keyword>
<sequence>MAIDSQWQERIFWGQFVQVAYEMYAQNHQNPPTPDNFPVGWQRVADLQMAPKLALLQEREFAGVLARSQADPLHWAVVFRGTESPMDWLADFEFKLETITEVPNGGRTEQGFTNLYRSVKLVFGDGATPDQPLLQHLDQLPAGSRLTVSGHSLGGAIATLHGFVAGSKQIPVEVITFASPRVGDADFVAAFQRLVPHNTRVFNLPDLVPTVPPELAGYRHVETGVEISSLTFPVKHSIVCYHTLKTYLYVMGAQVELGSCLSS</sequence>
<dbReference type="Pfam" id="PF01764">
    <property type="entry name" value="Lipase_3"/>
    <property type="match status" value="1"/>
</dbReference>
<evidence type="ECO:0000256" key="3">
    <source>
        <dbReference type="ARBA" id="ARBA00022963"/>
    </source>
</evidence>
<reference evidence="6 7" key="1">
    <citation type="submission" date="2017-03" db="EMBL/GenBank/DDBJ databases">
        <title>Isolation of Levoglucosan Utilizing Bacteria.</title>
        <authorList>
            <person name="Arya A.S."/>
        </authorList>
    </citation>
    <scope>NUCLEOTIDE SEQUENCE [LARGE SCALE GENOMIC DNA]</scope>
    <source>
        <strain evidence="6 7">MEC069</strain>
    </source>
</reference>
<feature type="domain" description="Fungal lipase-type" evidence="5">
    <location>
        <begin position="77"/>
        <end position="214"/>
    </location>
</feature>
<name>A0A4Y8Q8Q3_9BACL</name>
<evidence type="ECO:0000256" key="4">
    <source>
        <dbReference type="ARBA" id="ARBA00023098"/>
    </source>
</evidence>
<evidence type="ECO:0000256" key="1">
    <source>
        <dbReference type="ARBA" id="ARBA00022801"/>
    </source>
</evidence>
<dbReference type="AlphaFoldDB" id="A0A4Y8Q8Q3"/>
<evidence type="ECO:0000313" key="7">
    <source>
        <dbReference type="Proteomes" id="UP000298246"/>
    </source>
</evidence>
<proteinExistence type="predicted"/>
<dbReference type="GO" id="GO:0004620">
    <property type="term" value="F:phospholipase activity"/>
    <property type="evidence" value="ECO:0007669"/>
    <property type="project" value="UniProtKB-ARBA"/>
</dbReference>
<gene>
    <name evidence="6" type="ORF">B5M42_03790</name>
</gene>
<keyword evidence="1" id="KW-0378">Hydrolase</keyword>
<accession>A0A4Y8Q8Q3</accession>
<evidence type="ECO:0000313" key="6">
    <source>
        <dbReference type="EMBL" id="TFE90955.1"/>
    </source>
</evidence>
<evidence type="ECO:0000256" key="2">
    <source>
        <dbReference type="ARBA" id="ARBA00022946"/>
    </source>
</evidence>
<keyword evidence="2" id="KW-0809">Transit peptide</keyword>
<dbReference type="CDD" id="cd00519">
    <property type="entry name" value="Lipase_3"/>
    <property type="match status" value="1"/>
</dbReference>
<evidence type="ECO:0000259" key="5">
    <source>
        <dbReference type="Pfam" id="PF01764"/>
    </source>
</evidence>
<dbReference type="EMBL" id="MYFO01000003">
    <property type="protein sequence ID" value="TFE90955.1"/>
    <property type="molecule type" value="Genomic_DNA"/>
</dbReference>
<dbReference type="RefSeq" id="WP_134749881.1">
    <property type="nucleotide sequence ID" value="NZ_MYFO02000007.1"/>
</dbReference>
<dbReference type="Proteomes" id="UP000298246">
    <property type="component" value="Unassembled WGS sequence"/>
</dbReference>
<comment type="caution">
    <text evidence="6">The sequence shown here is derived from an EMBL/GenBank/DDBJ whole genome shotgun (WGS) entry which is preliminary data.</text>
</comment>
<dbReference type="PANTHER" id="PTHR31403">
    <property type="entry name" value="PHOSPHOLIPASE A1-IBETA2, CHLOROPLASTIC"/>
    <property type="match status" value="1"/>
</dbReference>
<dbReference type="GO" id="GO:0016042">
    <property type="term" value="P:lipid catabolic process"/>
    <property type="evidence" value="ECO:0007669"/>
    <property type="project" value="UniProtKB-KW"/>
</dbReference>
<keyword evidence="4" id="KW-0443">Lipid metabolism</keyword>
<organism evidence="6 7">
    <name type="scientific">Paenibacillus athensensis</name>
    <dbReference type="NCBI Taxonomy" id="1967502"/>
    <lineage>
        <taxon>Bacteria</taxon>
        <taxon>Bacillati</taxon>
        <taxon>Bacillota</taxon>
        <taxon>Bacilli</taxon>
        <taxon>Bacillales</taxon>
        <taxon>Paenibacillaceae</taxon>
        <taxon>Paenibacillus</taxon>
    </lineage>
</organism>
<dbReference type="InterPro" id="IPR029058">
    <property type="entry name" value="AB_hydrolase_fold"/>
</dbReference>
<keyword evidence="3" id="KW-0442">Lipid degradation</keyword>
<protein>
    <submittedName>
        <fullName evidence="6">Lipase</fullName>
    </submittedName>
</protein>
<dbReference type="Gene3D" id="3.40.50.1820">
    <property type="entry name" value="alpha/beta hydrolase"/>
    <property type="match status" value="1"/>
</dbReference>
<dbReference type="SUPFAM" id="SSF53474">
    <property type="entry name" value="alpha/beta-Hydrolases"/>
    <property type="match status" value="1"/>
</dbReference>
<dbReference type="InterPro" id="IPR002921">
    <property type="entry name" value="Fungal_lipase-type"/>
</dbReference>
<dbReference type="PANTHER" id="PTHR31403:SF7">
    <property type="entry name" value="PHOSPHOLIPASE A1-IGAMMA3, CHLOROPLASTIC"/>
    <property type="match status" value="1"/>
</dbReference>
<dbReference type="OrthoDB" id="5522031at2"/>